<proteinExistence type="predicted"/>
<gene>
    <name evidence="1" type="ORF">GOP47_0023232</name>
</gene>
<organism evidence="1 2">
    <name type="scientific">Adiantum capillus-veneris</name>
    <name type="common">Maidenhair fern</name>
    <dbReference type="NCBI Taxonomy" id="13818"/>
    <lineage>
        <taxon>Eukaryota</taxon>
        <taxon>Viridiplantae</taxon>
        <taxon>Streptophyta</taxon>
        <taxon>Embryophyta</taxon>
        <taxon>Tracheophyta</taxon>
        <taxon>Polypodiopsida</taxon>
        <taxon>Polypodiidae</taxon>
        <taxon>Polypodiales</taxon>
        <taxon>Pteridineae</taxon>
        <taxon>Pteridaceae</taxon>
        <taxon>Vittarioideae</taxon>
        <taxon>Adiantum</taxon>
    </lineage>
</organism>
<name>A0A9D4Z515_ADICA</name>
<accession>A0A9D4Z515</accession>
<evidence type="ECO:0000313" key="1">
    <source>
        <dbReference type="EMBL" id="KAI5062693.1"/>
    </source>
</evidence>
<dbReference type="AlphaFoldDB" id="A0A9D4Z515"/>
<dbReference type="EMBL" id="JABFUD020000022">
    <property type="protein sequence ID" value="KAI5062693.1"/>
    <property type="molecule type" value="Genomic_DNA"/>
</dbReference>
<keyword evidence="2" id="KW-1185">Reference proteome</keyword>
<evidence type="ECO:0000313" key="2">
    <source>
        <dbReference type="Proteomes" id="UP000886520"/>
    </source>
</evidence>
<dbReference type="Proteomes" id="UP000886520">
    <property type="component" value="Chromosome 22"/>
</dbReference>
<comment type="caution">
    <text evidence="1">The sequence shown here is derived from an EMBL/GenBank/DDBJ whole genome shotgun (WGS) entry which is preliminary data.</text>
</comment>
<reference evidence="1" key="1">
    <citation type="submission" date="2021-01" db="EMBL/GenBank/DDBJ databases">
        <title>Adiantum capillus-veneris genome.</title>
        <authorList>
            <person name="Fang Y."/>
            <person name="Liao Q."/>
        </authorList>
    </citation>
    <scope>NUCLEOTIDE SEQUENCE</scope>
    <source>
        <strain evidence="1">H3</strain>
        <tissue evidence="1">Leaf</tissue>
    </source>
</reference>
<protein>
    <submittedName>
        <fullName evidence="1">Uncharacterized protein</fullName>
    </submittedName>
</protein>
<sequence length="100" mass="11294">MDAYLVISSSTVPGKMSTYRRMWKQGSSYKPQLAKGSWSDRWHYRAALSVFSGVELYRNCSLQVGQSICSIRLSYAAPVGACWQPGHMESHRTATMQLQE</sequence>